<gene>
    <name evidence="2" type="ORF">RF55_10523</name>
</gene>
<evidence type="ECO:0000313" key="2">
    <source>
        <dbReference type="EMBL" id="KMQ89802.1"/>
    </source>
</evidence>
<reference evidence="2 3" key="1">
    <citation type="submission" date="2015-04" db="EMBL/GenBank/DDBJ databases">
        <title>Lasius niger genome sequencing.</title>
        <authorList>
            <person name="Konorov E.A."/>
            <person name="Nikitin M.A."/>
            <person name="Kirill M.V."/>
            <person name="Chang P."/>
        </authorList>
    </citation>
    <scope>NUCLEOTIDE SEQUENCE [LARGE SCALE GENOMIC DNA]</scope>
    <source>
        <tissue evidence="2">Whole</tissue>
    </source>
</reference>
<dbReference type="EMBL" id="LBMM01007364">
    <property type="protein sequence ID" value="KMQ89802.1"/>
    <property type="molecule type" value="Genomic_DNA"/>
</dbReference>
<dbReference type="AlphaFoldDB" id="A0A0J7KHS3"/>
<dbReference type="PANTHER" id="PTHR47018:SF3">
    <property type="entry name" value="MYCBP-ASSOCIATED PROTEIN"/>
    <property type="match status" value="1"/>
</dbReference>
<name>A0A0J7KHS3_LASNI</name>
<feature type="chain" id="PRO_5005290038" evidence="1">
    <location>
        <begin position="18"/>
        <end position="716"/>
    </location>
</feature>
<dbReference type="PANTHER" id="PTHR47018">
    <property type="entry name" value="CXC DOMAIN-CONTAINING PROTEIN-RELATED"/>
    <property type="match status" value="1"/>
</dbReference>
<protein>
    <submittedName>
        <fullName evidence="2">Uncharacterized protein</fullName>
    </submittedName>
</protein>
<keyword evidence="1" id="KW-0732">Signal</keyword>
<evidence type="ECO:0000256" key="1">
    <source>
        <dbReference type="SAM" id="SignalP"/>
    </source>
</evidence>
<organism evidence="2 3">
    <name type="scientific">Lasius niger</name>
    <name type="common">Black garden ant</name>
    <dbReference type="NCBI Taxonomy" id="67767"/>
    <lineage>
        <taxon>Eukaryota</taxon>
        <taxon>Metazoa</taxon>
        <taxon>Ecdysozoa</taxon>
        <taxon>Arthropoda</taxon>
        <taxon>Hexapoda</taxon>
        <taxon>Insecta</taxon>
        <taxon>Pterygota</taxon>
        <taxon>Neoptera</taxon>
        <taxon>Endopterygota</taxon>
        <taxon>Hymenoptera</taxon>
        <taxon>Apocrita</taxon>
        <taxon>Aculeata</taxon>
        <taxon>Formicoidea</taxon>
        <taxon>Formicidae</taxon>
        <taxon>Formicinae</taxon>
        <taxon>Lasius</taxon>
        <taxon>Lasius</taxon>
    </lineage>
</organism>
<evidence type="ECO:0000313" key="3">
    <source>
        <dbReference type="Proteomes" id="UP000036403"/>
    </source>
</evidence>
<dbReference type="Proteomes" id="UP000036403">
    <property type="component" value="Unassembled WGS sequence"/>
</dbReference>
<accession>A0A0J7KHS3</accession>
<keyword evidence="3" id="KW-1185">Reference proteome</keyword>
<comment type="caution">
    <text evidence="2">The sequence shown here is derived from an EMBL/GenBank/DDBJ whole genome shotgun (WGS) entry which is preliminary data.</text>
</comment>
<sequence>MFNGFLLRDCFIITVVCVHTNVNLIVNKKAEKEEKMISKIGDRENETEEYEINKNKFSENETSQTDCYDEDDIEKANALQGKKECIIDILLGLKDRIESKELFTVKDICDRANTLLGVQVNMSQMIVKLLISGGQFSEKKIQRSKIYIRSCITFCIMGQKKTPLHVLTGVAVHATSKSASLVKSLNKSDDLIWALSQLKLSDGTEKLLEKQEFQEIPNWSAFNSICINDTRSQQAVGFLQYSTVYTNLCNFNDVLAQLSQSSLPVFCDEGVYHIAKHIQMIRKEEFRNLVIMLGNFHLLKVLLACVGKYLRDSGVEDLFVETKAYGVCTVNQVMNETSYARSMKGFQMLVMQNTIKEKAYDETKCIFGQIKNQMGNFASDFELFIERRSDESPLFKYYNNVLKMIQLIQDSVRADREGNWKLHIETVGKAQPLFHALDRSNYARWCSVYFNDMLMLPETHPQVYEEFISGQYSVKQRGSSFTSVAPDQALEQTINRDKKKFNGVIGMTRKKESIASWDLTYYKTLAITNLFRKITGVMTIMSSKHIMGYHLELLKKHMIWSTSLLIIFVNMAIRFKQDHKLYVTSQPKSFDVYKKFCLKRFEKKEIPLSSTISKVYLPSFRALPQETPKQVSKARLKEKQSAHQIIELAMKRGFDMKILLSYELTENNILFKEPGILCKEATKSTLANELFTVLDKDISETSEQQSTSLADFCLVL</sequence>
<dbReference type="OrthoDB" id="7699940at2759"/>
<feature type="signal peptide" evidence="1">
    <location>
        <begin position="1"/>
        <end position="17"/>
    </location>
</feature>
<proteinExistence type="predicted"/>
<dbReference type="PaxDb" id="67767-A0A0J7KHS3"/>